<dbReference type="EMBL" id="MU853296">
    <property type="protein sequence ID" value="KAK4117987.1"/>
    <property type="molecule type" value="Genomic_DNA"/>
</dbReference>
<dbReference type="GeneID" id="87830993"/>
<reference evidence="1" key="2">
    <citation type="submission" date="2023-05" db="EMBL/GenBank/DDBJ databases">
        <authorList>
            <consortium name="Lawrence Berkeley National Laboratory"/>
            <person name="Steindorff A."/>
            <person name="Hensen N."/>
            <person name="Bonometti L."/>
            <person name="Westerberg I."/>
            <person name="Brannstrom I.O."/>
            <person name="Guillou S."/>
            <person name="Cros-Aarteil S."/>
            <person name="Calhoun S."/>
            <person name="Haridas S."/>
            <person name="Kuo A."/>
            <person name="Mondo S."/>
            <person name="Pangilinan J."/>
            <person name="Riley R."/>
            <person name="Labutti K."/>
            <person name="Andreopoulos B."/>
            <person name="Lipzen A."/>
            <person name="Chen C."/>
            <person name="Yanf M."/>
            <person name="Daum C."/>
            <person name="Ng V."/>
            <person name="Clum A."/>
            <person name="Ohm R."/>
            <person name="Martin F."/>
            <person name="Silar P."/>
            <person name="Natvig D."/>
            <person name="Lalanne C."/>
            <person name="Gautier V."/>
            <person name="Ament-Velasquez S.L."/>
            <person name="Kruys A."/>
            <person name="Hutchinson M.I."/>
            <person name="Powell A.J."/>
            <person name="Barry K."/>
            <person name="Miller A.N."/>
            <person name="Grigoriev I.V."/>
            <person name="Debuchy R."/>
            <person name="Gladieux P."/>
            <person name="Thoren M.H."/>
            <person name="Johannesson H."/>
        </authorList>
    </citation>
    <scope>NUCLEOTIDE SEQUENCE</scope>
    <source>
        <strain evidence="1">CBS 731.68</strain>
    </source>
</reference>
<accession>A0AAN6TP17</accession>
<organism evidence="1 2">
    <name type="scientific">Parathielavia appendiculata</name>
    <dbReference type="NCBI Taxonomy" id="2587402"/>
    <lineage>
        <taxon>Eukaryota</taxon>
        <taxon>Fungi</taxon>
        <taxon>Dikarya</taxon>
        <taxon>Ascomycota</taxon>
        <taxon>Pezizomycotina</taxon>
        <taxon>Sordariomycetes</taxon>
        <taxon>Sordariomycetidae</taxon>
        <taxon>Sordariales</taxon>
        <taxon>Chaetomiaceae</taxon>
        <taxon>Parathielavia</taxon>
    </lineage>
</organism>
<dbReference type="Proteomes" id="UP001302602">
    <property type="component" value="Unassembled WGS sequence"/>
</dbReference>
<dbReference type="RefSeq" id="XP_062641760.1">
    <property type="nucleotide sequence ID" value="XM_062794224.1"/>
</dbReference>
<dbReference type="AlphaFoldDB" id="A0AAN6TP17"/>
<sequence length="73" mass="8285">MPNSQQRDPAPVSGLRREAPGLVERMLCKVKGPGKGQGGLPVPTADLRSSLNYTPQHRYHHRYSRPTQLRFYE</sequence>
<evidence type="ECO:0000313" key="2">
    <source>
        <dbReference type="Proteomes" id="UP001302602"/>
    </source>
</evidence>
<comment type="caution">
    <text evidence="1">The sequence shown here is derived from an EMBL/GenBank/DDBJ whole genome shotgun (WGS) entry which is preliminary data.</text>
</comment>
<evidence type="ECO:0000313" key="1">
    <source>
        <dbReference type="EMBL" id="KAK4117987.1"/>
    </source>
</evidence>
<name>A0AAN6TP17_9PEZI</name>
<reference evidence="1" key="1">
    <citation type="journal article" date="2023" name="Mol. Phylogenet. Evol.">
        <title>Genome-scale phylogeny and comparative genomics of the fungal order Sordariales.</title>
        <authorList>
            <person name="Hensen N."/>
            <person name="Bonometti L."/>
            <person name="Westerberg I."/>
            <person name="Brannstrom I.O."/>
            <person name="Guillou S."/>
            <person name="Cros-Aarteil S."/>
            <person name="Calhoun S."/>
            <person name="Haridas S."/>
            <person name="Kuo A."/>
            <person name="Mondo S."/>
            <person name="Pangilinan J."/>
            <person name="Riley R."/>
            <person name="LaButti K."/>
            <person name="Andreopoulos B."/>
            <person name="Lipzen A."/>
            <person name="Chen C."/>
            <person name="Yan M."/>
            <person name="Daum C."/>
            <person name="Ng V."/>
            <person name="Clum A."/>
            <person name="Steindorff A."/>
            <person name="Ohm R.A."/>
            <person name="Martin F."/>
            <person name="Silar P."/>
            <person name="Natvig D.O."/>
            <person name="Lalanne C."/>
            <person name="Gautier V."/>
            <person name="Ament-Velasquez S.L."/>
            <person name="Kruys A."/>
            <person name="Hutchinson M.I."/>
            <person name="Powell A.J."/>
            <person name="Barry K."/>
            <person name="Miller A.N."/>
            <person name="Grigoriev I.V."/>
            <person name="Debuchy R."/>
            <person name="Gladieux P."/>
            <person name="Hiltunen Thoren M."/>
            <person name="Johannesson H."/>
        </authorList>
    </citation>
    <scope>NUCLEOTIDE SEQUENCE</scope>
    <source>
        <strain evidence="1">CBS 731.68</strain>
    </source>
</reference>
<keyword evidence="2" id="KW-1185">Reference proteome</keyword>
<proteinExistence type="predicted"/>
<protein>
    <submittedName>
        <fullName evidence="1">Uncharacterized protein</fullName>
    </submittedName>
</protein>
<gene>
    <name evidence="1" type="ORF">N657DRAFT_651754</name>
</gene>